<proteinExistence type="inferred from homology"/>
<organism evidence="9 10">
    <name type="scientific">Actinoplanes aureus</name>
    <dbReference type="NCBI Taxonomy" id="2792083"/>
    <lineage>
        <taxon>Bacteria</taxon>
        <taxon>Bacillati</taxon>
        <taxon>Actinomycetota</taxon>
        <taxon>Actinomycetes</taxon>
        <taxon>Micromonosporales</taxon>
        <taxon>Micromonosporaceae</taxon>
        <taxon>Actinoplanes</taxon>
    </lineage>
</organism>
<sequence>MAPTKLHTLLARMPIGRALRAGFTVVIALLVVSAAVAAFFLHRATSQVAELAKTGVPAMQVAGDISGLMNKYRKEQWEYLALPLSDTETRTDTVDAMAEEDADMRALFADYRALSTSAETRAILDRFEGHWGKYIEATASEVALADAGDAAAARETFDAGPGDEEWDGLKDSLAALGEQHTAESNATSKSADRQAIIAFGALVALLAAAVSVALVVRRTLTRRITDGLEQLSSAARGIARGELDQRVHVEAEDEVAEVAAAFDDMVAYLTAKAEISQRMATGDLAVSAPAASAGDRLGVAFTEMIENLNDSVRQVHRSVADLDSASVELDGVSDEIRSAAAEVVGNAERQVDLISAAQQAARATSGYVDEGVDTVSDLTRVMRDLDDKAARIGGIVGAITRIAGQTNLLALNAAIEAARAGTQGAGFAVVAGEVRTLAEESGEAAQTIAALVAEIQQTSAEAVTVVDDQARGAFERIAGGTAELHSALDAVGSFAGANQSSTERMAAATSTAADQVRQLTATAAGLRQVAGRFTVRDS</sequence>
<feature type="domain" description="HAMP" evidence="8">
    <location>
        <begin position="222"/>
        <end position="274"/>
    </location>
</feature>
<gene>
    <name evidence="9" type="ORF">I4J89_19975</name>
</gene>
<dbReference type="InterPro" id="IPR004089">
    <property type="entry name" value="MCPsignal_dom"/>
</dbReference>
<evidence type="ECO:0000256" key="1">
    <source>
        <dbReference type="ARBA" id="ARBA00022692"/>
    </source>
</evidence>
<dbReference type="AlphaFoldDB" id="A0A931FYG0"/>
<dbReference type="PRINTS" id="PR00260">
    <property type="entry name" value="CHEMTRNSDUCR"/>
</dbReference>
<evidence type="ECO:0000256" key="6">
    <source>
        <dbReference type="SAM" id="Phobius"/>
    </source>
</evidence>
<dbReference type="InterPro" id="IPR024478">
    <property type="entry name" value="HlyB_4HB_MCP"/>
</dbReference>
<keyword evidence="3 5" id="KW-0807">Transducer</keyword>
<dbReference type="RefSeq" id="WP_196415520.1">
    <property type="nucleotide sequence ID" value="NZ_JADQTO010000009.1"/>
</dbReference>
<dbReference type="PROSITE" id="PS50111">
    <property type="entry name" value="CHEMOTAXIS_TRANSDUC_2"/>
    <property type="match status" value="1"/>
</dbReference>
<keyword evidence="6" id="KW-0472">Membrane</keyword>
<feature type="transmembrane region" description="Helical" evidence="6">
    <location>
        <begin position="21"/>
        <end position="41"/>
    </location>
</feature>
<dbReference type="PROSITE" id="PS50885">
    <property type="entry name" value="HAMP"/>
    <property type="match status" value="1"/>
</dbReference>
<evidence type="ECO:0000256" key="2">
    <source>
        <dbReference type="ARBA" id="ARBA00022989"/>
    </source>
</evidence>
<dbReference type="Pfam" id="PF00672">
    <property type="entry name" value="HAMP"/>
    <property type="match status" value="1"/>
</dbReference>
<dbReference type="Gene3D" id="6.10.340.10">
    <property type="match status" value="1"/>
</dbReference>
<protein>
    <submittedName>
        <fullName evidence="9">MCP four helix bundle domain-containing protein</fullName>
    </submittedName>
</protein>
<dbReference type="PANTHER" id="PTHR32089">
    <property type="entry name" value="METHYL-ACCEPTING CHEMOTAXIS PROTEIN MCPB"/>
    <property type="match status" value="1"/>
</dbReference>
<evidence type="ECO:0000256" key="4">
    <source>
        <dbReference type="ARBA" id="ARBA00029447"/>
    </source>
</evidence>
<comment type="similarity">
    <text evidence="4">Belongs to the methyl-accepting chemotaxis (MCP) protein family.</text>
</comment>
<feature type="domain" description="Methyl-accepting transducer" evidence="7">
    <location>
        <begin position="304"/>
        <end position="527"/>
    </location>
</feature>
<evidence type="ECO:0000313" key="9">
    <source>
        <dbReference type="EMBL" id="MBG0563727.1"/>
    </source>
</evidence>
<dbReference type="Pfam" id="PF00015">
    <property type="entry name" value="MCPsignal"/>
    <property type="match status" value="1"/>
</dbReference>
<feature type="transmembrane region" description="Helical" evidence="6">
    <location>
        <begin position="195"/>
        <end position="216"/>
    </location>
</feature>
<dbReference type="GO" id="GO:0004888">
    <property type="term" value="F:transmembrane signaling receptor activity"/>
    <property type="evidence" value="ECO:0007669"/>
    <property type="project" value="InterPro"/>
</dbReference>
<dbReference type="GO" id="GO:0006935">
    <property type="term" value="P:chemotaxis"/>
    <property type="evidence" value="ECO:0007669"/>
    <property type="project" value="InterPro"/>
</dbReference>
<dbReference type="Pfam" id="PF12729">
    <property type="entry name" value="4HB_MCP_1"/>
    <property type="match status" value="1"/>
</dbReference>
<keyword evidence="1 6" id="KW-0812">Transmembrane</keyword>
<dbReference type="GO" id="GO:0016020">
    <property type="term" value="C:membrane"/>
    <property type="evidence" value="ECO:0007669"/>
    <property type="project" value="InterPro"/>
</dbReference>
<keyword evidence="2 6" id="KW-1133">Transmembrane helix</keyword>
<dbReference type="SUPFAM" id="SSF58104">
    <property type="entry name" value="Methyl-accepting chemotaxis protein (MCP) signaling domain"/>
    <property type="match status" value="1"/>
</dbReference>
<accession>A0A931FYG0</accession>
<dbReference type="InterPro" id="IPR003660">
    <property type="entry name" value="HAMP_dom"/>
</dbReference>
<reference evidence="9" key="1">
    <citation type="submission" date="2020-11" db="EMBL/GenBank/DDBJ databases">
        <title>Isolation and identification of active actinomycetes.</title>
        <authorList>
            <person name="Sun X."/>
        </authorList>
    </citation>
    <scope>NUCLEOTIDE SEQUENCE</scope>
    <source>
        <strain evidence="9">NEAU-A11</strain>
    </source>
</reference>
<dbReference type="Proteomes" id="UP000598146">
    <property type="component" value="Unassembled WGS sequence"/>
</dbReference>
<evidence type="ECO:0000256" key="5">
    <source>
        <dbReference type="PROSITE-ProRule" id="PRU00284"/>
    </source>
</evidence>
<evidence type="ECO:0000259" key="8">
    <source>
        <dbReference type="PROSITE" id="PS50885"/>
    </source>
</evidence>
<dbReference type="SMART" id="SM00304">
    <property type="entry name" value="HAMP"/>
    <property type="match status" value="1"/>
</dbReference>
<evidence type="ECO:0000256" key="3">
    <source>
        <dbReference type="ARBA" id="ARBA00023224"/>
    </source>
</evidence>
<dbReference type="SMART" id="SM00283">
    <property type="entry name" value="MA"/>
    <property type="match status" value="1"/>
</dbReference>
<dbReference type="CDD" id="cd06225">
    <property type="entry name" value="HAMP"/>
    <property type="match status" value="1"/>
</dbReference>
<evidence type="ECO:0000313" key="10">
    <source>
        <dbReference type="Proteomes" id="UP000598146"/>
    </source>
</evidence>
<comment type="caution">
    <text evidence="9">The sequence shown here is derived from an EMBL/GenBank/DDBJ whole genome shotgun (WGS) entry which is preliminary data.</text>
</comment>
<dbReference type="EMBL" id="JADQTO010000009">
    <property type="protein sequence ID" value="MBG0563727.1"/>
    <property type="molecule type" value="Genomic_DNA"/>
</dbReference>
<dbReference type="InterPro" id="IPR004090">
    <property type="entry name" value="Chemotax_Me-accpt_rcpt"/>
</dbReference>
<evidence type="ECO:0000259" key="7">
    <source>
        <dbReference type="PROSITE" id="PS50111"/>
    </source>
</evidence>
<dbReference type="GO" id="GO:0007165">
    <property type="term" value="P:signal transduction"/>
    <property type="evidence" value="ECO:0007669"/>
    <property type="project" value="UniProtKB-KW"/>
</dbReference>
<dbReference type="Gene3D" id="1.10.287.950">
    <property type="entry name" value="Methyl-accepting chemotaxis protein"/>
    <property type="match status" value="1"/>
</dbReference>
<name>A0A931FYG0_9ACTN</name>
<keyword evidence="10" id="KW-1185">Reference proteome</keyword>
<dbReference type="PANTHER" id="PTHR32089:SF120">
    <property type="entry name" value="METHYL-ACCEPTING CHEMOTAXIS PROTEIN TLPQ"/>
    <property type="match status" value="1"/>
</dbReference>